<dbReference type="InterPro" id="IPR001357">
    <property type="entry name" value="BRCT_dom"/>
</dbReference>
<dbReference type="InterPro" id="IPR036420">
    <property type="entry name" value="BRCT_dom_sf"/>
</dbReference>
<organism evidence="2">
    <name type="scientific">marine sediment metagenome</name>
    <dbReference type="NCBI Taxonomy" id="412755"/>
    <lineage>
        <taxon>unclassified sequences</taxon>
        <taxon>metagenomes</taxon>
        <taxon>ecological metagenomes</taxon>
    </lineage>
</organism>
<dbReference type="EMBL" id="BARU01029790">
    <property type="protein sequence ID" value="GAH71011.1"/>
    <property type="molecule type" value="Genomic_DNA"/>
</dbReference>
<feature type="domain" description="BRCT" evidence="1">
    <location>
        <begin position="1"/>
        <end position="52"/>
    </location>
</feature>
<feature type="non-terminal residue" evidence="2">
    <location>
        <position position="1"/>
    </location>
</feature>
<dbReference type="PROSITE" id="PS50172">
    <property type="entry name" value="BRCT"/>
    <property type="match status" value="1"/>
</dbReference>
<sequence>ALGGSTGSSVTKQTTYLVVGADPGGSKLTRAQTLGTKQLTEEEFFQRLEQKA</sequence>
<name>X1HLL9_9ZZZZ</name>
<evidence type="ECO:0000313" key="2">
    <source>
        <dbReference type="EMBL" id="GAH71011.1"/>
    </source>
</evidence>
<evidence type="ECO:0000259" key="1">
    <source>
        <dbReference type="PROSITE" id="PS50172"/>
    </source>
</evidence>
<comment type="caution">
    <text evidence="2">The sequence shown here is derived from an EMBL/GenBank/DDBJ whole genome shotgun (WGS) entry which is preliminary data.</text>
</comment>
<protein>
    <recommendedName>
        <fullName evidence="1">BRCT domain-containing protein</fullName>
    </recommendedName>
</protein>
<accession>X1HLL9</accession>
<dbReference type="Pfam" id="PF00533">
    <property type="entry name" value="BRCT"/>
    <property type="match status" value="1"/>
</dbReference>
<dbReference type="Gene3D" id="3.40.50.10190">
    <property type="entry name" value="BRCT domain"/>
    <property type="match status" value="1"/>
</dbReference>
<reference evidence="2" key="1">
    <citation type="journal article" date="2014" name="Front. Microbiol.">
        <title>High frequency of phylogenetically diverse reductive dehalogenase-homologous genes in deep subseafloor sedimentary metagenomes.</title>
        <authorList>
            <person name="Kawai M."/>
            <person name="Futagami T."/>
            <person name="Toyoda A."/>
            <person name="Takaki Y."/>
            <person name="Nishi S."/>
            <person name="Hori S."/>
            <person name="Arai W."/>
            <person name="Tsubouchi T."/>
            <person name="Morono Y."/>
            <person name="Uchiyama I."/>
            <person name="Ito T."/>
            <person name="Fujiyama A."/>
            <person name="Inagaki F."/>
            <person name="Takami H."/>
        </authorList>
    </citation>
    <scope>NUCLEOTIDE SEQUENCE</scope>
    <source>
        <strain evidence="2">Expedition CK06-06</strain>
    </source>
</reference>
<dbReference type="SUPFAM" id="SSF52113">
    <property type="entry name" value="BRCT domain"/>
    <property type="match status" value="1"/>
</dbReference>
<proteinExistence type="predicted"/>
<gene>
    <name evidence="2" type="ORF">S03H2_47344</name>
</gene>
<dbReference type="AlphaFoldDB" id="X1HLL9"/>